<keyword evidence="2" id="KW-1185">Reference proteome</keyword>
<dbReference type="EnsemblPlants" id="AVESA.00010b.r2.7AG1224130.3">
    <property type="protein sequence ID" value="AVESA.00010b.r2.7AG1224130.3.CDS"/>
    <property type="gene ID" value="AVESA.00010b.r2.7AG1224130"/>
</dbReference>
<protein>
    <submittedName>
        <fullName evidence="1">Uncharacterized protein</fullName>
    </submittedName>
</protein>
<proteinExistence type="predicted"/>
<sequence>MALTPGSQWSVPSAIDGLNRAQRKILFTSLKNNLVKEIEVRRLAGCAVGQAAYDRGGKSAEGTIIGMAHDFMGSNNLNLLEPRGYFGSRYLGGLDHGKSYHIYTCLSPVTRLLFPEEDDILLNYLECSGTSVEPIWYIPVIPMVLVNGSRGRKSKVPSYNPRDIIANLRRLLNDECVEPMDPWYRGFKGRIEKISTTVEGSTYRTTGVIEVVSETKLHITELPIHCWTSDYRASLQSLLRWNVRDKTEELVIEDIRLMRHDTSIKLELMFDKKNMEIVTQEGLEKKLNLITTVGTTNMYLLDTTGLAIRKYKNPEEILKEFFDLRLEYYGKRKKALLESLDLDLCKIANKARFILGVTRGDINVLGRDRDDMVLELKQKGFAPLPNSSKRPGDGERVISSDYDYLLKTPVCIISPEKVNELYAEMSKLEEKKEEVRRATPRLLWMKDLDALEVELDRIDNAKRAQVEYMERDIRNMHSERVSERKKPAEKVSMVEIVHDKCNEVLLPEIQPSDNVLDSTSGYTGILMHVPEKLSTAVEADRKHQLGREEEQQKGDTGRNVRSKTGAGSSIIII</sequence>
<accession>A0ACD5ZTV1</accession>
<dbReference type="Proteomes" id="UP001732700">
    <property type="component" value="Chromosome 7A"/>
</dbReference>
<name>A0ACD5ZTV1_AVESA</name>
<evidence type="ECO:0000313" key="2">
    <source>
        <dbReference type="Proteomes" id="UP001732700"/>
    </source>
</evidence>
<evidence type="ECO:0000313" key="1">
    <source>
        <dbReference type="EnsemblPlants" id="AVESA.00010b.r2.7AG1224130.3.CDS"/>
    </source>
</evidence>
<organism evidence="1 2">
    <name type="scientific">Avena sativa</name>
    <name type="common">Oat</name>
    <dbReference type="NCBI Taxonomy" id="4498"/>
    <lineage>
        <taxon>Eukaryota</taxon>
        <taxon>Viridiplantae</taxon>
        <taxon>Streptophyta</taxon>
        <taxon>Embryophyta</taxon>
        <taxon>Tracheophyta</taxon>
        <taxon>Spermatophyta</taxon>
        <taxon>Magnoliopsida</taxon>
        <taxon>Liliopsida</taxon>
        <taxon>Poales</taxon>
        <taxon>Poaceae</taxon>
        <taxon>BOP clade</taxon>
        <taxon>Pooideae</taxon>
        <taxon>Poodae</taxon>
        <taxon>Poeae</taxon>
        <taxon>Poeae Chloroplast Group 1 (Aveneae type)</taxon>
        <taxon>Aveninae</taxon>
        <taxon>Avena</taxon>
    </lineage>
</organism>
<reference evidence="1" key="1">
    <citation type="submission" date="2021-05" db="EMBL/GenBank/DDBJ databases">
        <authorList>
            <person name="Scholz U."/>
            <person name="Mascher M."/>
            <person name="Fiebig A."/>
        </authorList>
    </citation>
    <scope>NUCLEOTIDE SEQUENCE [LARGE SCALE GENOMIC DNA]</scope>
</reference>
<reference evidence="1" key="2">
    <citation type="submission" date="2025-09" db="UniProtKB">
        <authorList>
            <consortium name="EnsemblPlants"/>
        </authorList>
    </citation>
    <scope>IDENTIFICATION</scope>
</reference>